<protein>
    <submittedName>
        <fullName evidence="1">Uncharacterized protein</fullName>
    </submittedName>
</protein>
<gene>
    <name evidence="1" type="ORF">EW026_g3872</name>
</gene>
<accession>A0A4S4KIW9</accession>
<comment type="caution">
    <text evidence="1">The sequence shown here is derived from an EMBL/GenBank/DDBJ whole genome shotgun (WGS) entry which is preliminary data.</text>
</comment>
<dbReference type="AlphaFoldDB" id="A0A4S4KIW9"/>
<proteinExistence type="predicted"/>
<organism evidence="1 2">
    <name type="scientific">Hermanssonia centrifuga</name>
    <dbReference type="NCBI Taxonomy" id="98765"/>
    <lineage>
        <taxon>Eukaryota</taxon>
        <taxon>Fungi</taxon>
        <taxon>Dikarya</taxon>
        <taxon>Basidiomycota</taxon>
        <taxon>Agaricomycotina</taxon>
        <taxon>Agaricomycetes</taxon>
        <taxon>Polyporales</taxon>
        <taxon>Meruliaceae</taxon>
        <taxon>Hermanssonia</taxon>
    </lineage>
</organism>
<dbReference type="InterPro" id="IPR013927">
    <property type="entry name" value="TF_Opi1_Ccg-8"/>
</dbReference>
<reference evidence="1 2" key="1">
    <citation type="submission" date="2019-02" db="EMBL/GenBank/DDBJ databases">
        <title>Genome sequencing of the rare red list fungi Phlebia centrifuga.</title>
        <authorList>
            <person name="Buettner E."/>
            <person name="Kellner H."/>
        </authorList>
    </citation>
    <scope>NUCLEOTIDE SEQUENCE [LARGE SCALE GENOMIC DNA]</scope>
    <source>
        <strain evidence="1 2">DSM 108282</strain>
    </source>
</reference>
<keyword evidence="2" id="KW-1185">Reference proteome</keyword>
<evidence type="ECO:0000313" key="2">
    <source>
        <dbReference type="Proteomes" id="UP000309038"/>
    </source>
</evidence>
<evidence type="ECO:0000313" key="1">
    <source>
        <dbReference type="EMBL" id="THG98294.1"/>
    </source>
</evidence>
<dbReference type="GO" id="GO:0003714">
    <property type="term" value="F:transcription corepressor activity"/>
    <property type="evidence" value="ECO:0007669"/>
    <property type="project" value="InterPro"/>
</dbReference>
<dbReference type="Pfam" id="PF08618">
    <property type="entry name" value="Opi1"/>
    <property type="match status" value="1"/>
</dbReference>
<name>A0A4S4KIW9_9APHY</name>
<dbReference type="Proteomes" id="UP000309038">
    <property type="component" value="Unassembled WGS sequence"/>
</dbReference>
<dbReference type="EMBL" id="SGPJ01000126">
    <property type="protein sequence ID" value="THG98294.1"/>
    <property type="molecule type" value="Genomic_DNA"/>
</dbReference>
<sequence length="72" mass="8254">MDDILEHPALDDQEESVRIAYGAEMMESSVKTISRPVIERLPVNQLDEFACRQLDRFDVPLTIFGFYPANPL</sequence>